<dbReference type="Gene3D" id="1.10.3300.10">
    <property type="entry name" value="Jann2411-like domain"/>
    <property type="match status" value="1"/>
</dbReference>
<name>A0A4R2R6C6_9PSEU</name>
<evidence type="ECO:0000313" key="2">
    <source>
        <dbReference type="EMBL" id="TCP55141.1"/>
    </source>
</evidence>
<reference evidence="2 3" key="1">
    <citation type="submission" date="2019-03" db="EMBL/GenBank/DDBJ databases">
        <title>Genomic Encyclopedia of Type Strains, Phase IV (KMG-IV): sequencing the most valuable type-strain genomes for metagenomic binning, comparative biology and taxonomic classification.</title>
        <authorList>
            <person name="Goeker M."/>
        </authorList>
    </citation>
    <scope>NUCLEOTIDE SEQUENCE [LARGE SCALE GENOMIC DNA]</scope>
    <source>
        <strain evidence="2 3">DSM 45765</strain>
    </source>
</reference>
<dbReference type="InterPro" id="IPR021005">
    <property type="entry name" value="Znf_CGNR"/>
</dbReference>
<dbReference type="PANTHER" id="PTHR35525">
    <property type="entry name" value="BLL6575 PROTEIN"/>
    <property type="match status" value="1"/>
</dbReference>
<dbReference type="Proteomes" id="UP000294911">
    <property type="component" value="Unassembled WGS sequence"/>
</dbReference>
<dbReference type="PANTHER" id="PTHR35525:SF3">
    <property type="entry name" value="BLL6575 PROTEIN"/>
    <property type="match status" value="1"/>
</dbReference>
<protein>
    <submittedName>
        <fullName evidence="2">Putative RNA-binding Zn ribbon-like protein</fullName>
    </submittedName>
</protein>
<dbReference type="Pfam" id="PF11706">
    <property type="entry name" value="zf-CGNR"/>
    <property type="match status" value="1"/>
</dbReference>
<dbReference type="InterPro" id="IPR010852">
    <property type="entry name" value="ABATE"/>
</dbReference>
<gene>
    <name evidence="2" type="ORF">EV191_102353</name>
</gene>
<comment type="caution">
    <text evidence="2">The sequence shown here is derived from an EMBL/GenBank/DDBJ whole genome shotgun (WGS) entry which is preliminary data.</text>
</comment>
<feature type="domain" description="Zinc finger CGNR" evidence="1">
    <location>
        <begin position="142"/>
        <end position="184"/>
    </location>
</feature>
<accession>A0A4R2R6C6</accession>
<dbReference type="EMBL" id="SLXQ01000002">
    <property type="protein sequence ID" value="TCP55141.1"/>
    <property type="molecule type" value="Genomic_DNA"/>
</dbReference>
<organism evidence="2 3">
    <name type="scientific">Tamaricihabitans halophyticus</name>
    <dbReference type="NCBI Taxonomy" id="1262583"/>
    <lineage>
        <taxon>Bacteria</taxon>
        <taxon>Bacillati</taxon>
        <taxon>Actinomycetota</taxon>
        <taxon>Actinomycetes</taxon>
        <taxon>Pseudonocardiales</taxon>
        <taxon>Pseudonocardiaceae</taxon>
        <taxon>Tamaricihabitans</taxon>
    </lineage>
</organism>
<dbReference type="AlphaFoldDB" id="A0A4R2R6C6"/>
<dbReference type="InterPro" id="IPR023286">
    <property type="entry name" value="ABATE_dom_sf"/>
</dbReference>
<proteinExistence type="predicted"/>
<dbReference type="OrthoDB" id="3531194at2"/>
<evidence type="ECO:0000259" key="1">
    <source>
        <dbReference type="Pfam" id="PF11706"/>
    </source>
</evidence>
<evidence type="ECO:0000313" key="3">
    <source>
        <dbReference type="Proteomes" id="UP000294911"/>
    </source>
</evidence>
<dbReference type="SUPFAM" id="SSF160904">
    <property type="entry name" value="Jann2411-like"/>
    <property type="match status" value="1"/>
</dbReference>
<sequence length="189" mass="20611">MRFDSHASDVVAAAVGLVNALTPGWRRGREYFPPEEPERLRVVAHALRDWRAPVAAEVAELAQEAAALRVVFELLADGALDSACAEVNALLKRTEAVPVLSNHDGDEWHLHFHAMDAGFARSWAAAMATALAVALGHGYADRLGVCSAEACDRVYVDVSRNGTRRFCSTACQNRVKAAEFRRRKSAVQD</sequence>
<keyword evidence="3" id="KW-1185">Reference proteome</keyword>